<accession>A0A9I9CDC8</accession>
<proteinExistence type="predicted"/>
<organism evidence="5">
    <name type="scientific">Cucumis melo</name>
    <name type="common">Muskmelon</name>
    <dbReference type="NCBI Taxonomy" id="3656"/>
    <lineage>
        <taxon>Eukaryota</taxon>
        <taxon>Viridiplantae</taxon>
        <taxon>Streptophyta</taxon>
        <taxon>Embryophyta</taxon>
        <taxon>Tracheophyta</taxon>
        <taxon>Spermatophyta</taxon>
        <taxon>Magnoliopsida</taxon>
        <taxon>eudicotyledons</taxon>
        <taxon>Gunneridae</taxon>
        <taxon>Pentapetalae</taxon>
        <taxon>rosids</taxon>
        <taxon>fabids</taxon>
        <taxon>Cucurbitales</taxon>
        <taxon>Cucurbitaceae</taxon>
        <taxon>Benincaseae</taxon>
        <taxon>Cucumis</taxon>
    </lineage>
</organism>
<feature type="region of interest" description="Disordered" evidence="2">
    <location>
        <begin position="74"/>
        <end position="141"/>
    </location>
</feature>
<dbReference type="InterPro" id="IPR056993">
    <property type="entry name" value="TRIP4_3rd_dom"/>
</dbReference>
<evidence type="ECO:0000259" key="3">
    <source>
        <dbReference type="Pfam" id="PF06221"/>
    </source>
</evidence>
<dbReference type="GO" id="GO:0008270">
    <property type="term" value="F:zinc ion binding"/>
    <property type="evidence" value="ECO:0007669"/>
    <property type="project" value="InterPro"/>
</dbReference>
<sequence length="813" mass="90335">MKRLVSVKKKTIGIQVTKVLEVAELYDEKKRISSLNIIGQEVGKSVINEYLRLRGHSDLCSKTLDVPTSTLHTYVKPPSHEGSFGGSKKPVKTPKTISISSKEIEPKKATSSSNVDSQVSLDPRNSSSGKGNQSSSRKKKATKVVSLAEAAKGSIVFQQGKPCSCQARRHRLVSNCLSCGKIVCEQEGEGPCSFCGSLVLREGSTYAGMDEGFTPLSDAEAAAEAYAKRLVEYDRNSAARTSVIDDQSDYYQIEGNSWLSNEEKELLRKKQEEIEEAERAKRNKVVVTFDLVGRKVLLNEDDSSELESHTNILRRADEREVNRIKPNPSLQIHPVFLDPGPREKSTKDRNSNKAVSKKGICLEITGRVQHDSNELKHFMIENELETKCKTHPPNVLSSYLTPNEDKFLQKNPPVKSEQQQLPYAISSNQKALCSKNMKKTASAEEEIGVFRAERYYGMKLEDDSTRVVENCGSNCAKKKEQRPDVQYRRQKSRSGTSSVTSESSWNSQTALFPSFLRNSSQNIQNKTKGRSLLVNLTCNRSCSDKKSILVHRNLQGQKGLQGNDVKKETTRNEQNHIIVDGRMKFQTATMVKHKPKSSISGVTTREEELVFPISNSQLQNLAKIQDEDPRKSIEVFGSNKLDKKDLVAKNLEKKLSVLKWDAIPKAKATQTAPRSDQMIEDVGSDASSDLFEIENISGINGKPFTRHTSEVISSSVTAYEPSEASIEWSAVTASAADFSSVADYDEKKVTARTKTTQLDKDLQKSHHGGLLGCKSHKAVSIAETAYRNIEKLNSDSRRFPRLDSTMIATNATG</sequence>
<evidence type="ECO:0000256" key="2">
    <source>
        <dbReference type="SAM" id="MobiDB-lite"/>
    </source>
</evidence>
<dbReference type="InterPro" id="IPR009349">
    <property type="entry name" value="TRIP4/RQT4_C2HC5_Znf"/>
</dbReference>
<feature type="domain" description="TRIP4/RQT4 C2HC5-type zinc finger" evidence="3">
    <location>
        <begin position="161"/>
        <end position="201"/>
    </location>
</feature>
<dbReference type="InterPro" id="IPR039615">
    <property type="entry name" value="PKS"/>
</dbReference>
<feature type="compositionally biased region" description="Basic and acidic residues" evidence="2">
    <location>
        <begin position="478"/>
        <end position="487"/>
    </location>
</feature>
<feature type="coiled-coil region" evidence="1">
    <location>
        <begin position="260"/>
        <end position="287"/>
    </location>
</feature>
<protein>
    <recommendedName>
        <fullName evidence="6">Activating signal cointegrator 1</fullName>
    </recommendedName>
</protein>
<dbReference type="AlphaFoldDB" id="A0A9I9CDC8"/>
<feature type="compositionally biased region" description="Low complexity" evidence="2">
    <location>
        <begin position="493"/>
        <end position="503"/>
    </location>
</feature>
<evidence type="ECO:0000259" key="4">
    <source>
        <dbReference type="Pfam" id="PF23134"/>
    </source>
</evidence>
<evidence type="ECO:0008006" key="6">
    <source>
        <dbReference type="Google" id="ProtNLM"/>
    </source>
</evidence>
<feature type="region of interest" description="Disordered" evidence="2">
    <location>
        <begin position="330"/>
        <end position="355"/>
    </location>
</feature>
<dbReference type="Pfam" id="PF06221">
    <property type="entry name" value="zf-C2HC5"/>
    <property type="match status" value="1"/>
</dbReference>
<keyword evidence="1" id="KW-0175">Coiled coil</keyword>
<feature type="compositionally biased region" description="Basic and acidic residues" evidence="2">
    <location>
        <begin position="340"/>
        <end position="351"/>
    </location>
</feature>
<name>A0A9I9CDC8_CUCME</name>
<dbReference type="PANTHER" id="PTHR33781:SF3">
    <property type="entry name" value="PROTEIN PHYTOCHROME KINASE SUBSTRATE 3"/>
    <property type="match status" value="1"/>
</dbReference>
<dbReference type="GO" id="GO:0180022">
    <property type="term" value="C:RQC-trigger complex"/>
    <property type="evidence" value="ECO:0007669"/>
    <property type="project" value="InterPro"/>
</dbReference>
<dbReference type="GO" id="GO:0072344">
    <property type="term" value="P:rescue of stalled ribosome"/>
    <property type="evidence" value="ECO:0007669"/>
    <property type="project" value="InterPro"/>
</dbReference>
<feature type="domain" description="Activating signal cointegrator 1 third" evidence="4">
    <location>
        <begin position="246"/>
        <end position="297"/>
    </location>
</feature>
<feature type="compositionally biased region" description="Low complexity" evidence="2">
    <location>
        <begin position="124"/>
        <end position="135"/>
    </location>
</feature>
<reference evidence="5" key="1">
    <citation type="submission" date="2023-03" db="UniProtKB">
        <authorList>
            <consortium name="EnsemblPlants"/>
        </authorList>
    </citation>
    <scope>IDENTIFICATION</scope>
</reference>
<dbReference type="Gramene" id="MELO3C001974.2.1">
    <property type="protein sequence ID" value="MELO3C001974.2.1"/>
    <property type="gene ID" value="MELO3C001974.2"/>
</dbReference>
<evidence type="ECO:0000256" key="1">
    <source>
        <dbReference type="SAM" id="Coils"/>
    </source>
</evidence>
<dbReference type="GO" id="GO:0005634">
    <property type="term" value="C:nucleus"/>
    <property type="evidence" value="ECO:0007669"/>
    <property type="project" value="InterPro"/>
</dbReference>
<dbReference type="EnsemblPlants" id="MELO3C001974.2.1">
    <property type="protein sequence ID" value="MELO3C001974.2.1"/>
    <property type="gene ID" value="MELO3C001974.2"/>
</dbReference>
<dbReference type="PANTHER" id="PTHR33781">
    <property type="entry name" value="PROTEIN PHYTOCHROME KINASE SUBSTRATE 1-RELATED"/>
    <property type="match status" value="1"/>
</dbReference>
<feature type="compositionally biased region" description="Polar residues" evidence="2">
    <location>
        <begin position="109"/>
        <end position="120"/>
    </location>
</feature>
<dbReference type="Pfam" id="PF23134">
    <property type="entry name" value="TRIP4_3rd"/>
    <property type="match status" value="1"/>
</dbReference>
<dbReference type="GO" id="GO:0009638">
    <property type="term" value="P:phototropism"/>
    <property type="evidence" value="ECO:0007669"/>
    <property type="project" value="InterPro"/>
</dbReference>
<evidence type="ECO:0000313" key="5">
    <source>
        <dbReference type="EnsemblPlants" id="MELO3C001974.2.1"/>
    </source>
</evidence>
<feature type="region of interest" description="Disordered" evidence="2">
    <location>
        <begin position="478"/>
        <end position="503"/>
    </location>
</feature>